<dbReference type="PANTHER" id="PTHR16087">
    <property type="entry name" value="TRANSMEMBRANE PROTEIN 206"/>
    <property type="match status" value="1"/>
</dbReference>
<keyword evidence="4" id="KW-0813">Transport</keyword>
<feature type="transmembrane region" description="Helical" evidence="16">
    <location>
        <begin position="72"/>
        <end position="93"/>
    </location>
</feature>
<evidence type="ECO:0000256" key="16">
    <source>
        <dbReference type="SAM" id="Phobius"/>
    </source>
</evidence>
<organism evidence="17 18">
    <name type="scientific">Scomber scombrus</name>
    <name type="common">Atlantic mackerel</name>
    <name type="synonym">Scomber vernalis</name>
    <dbReference type="NCBI Taxonomy" id="13677"/>
    <lineage>
        <taxon>Eukaryota</taxon>
        <taxon>Metazoa</taxon>
        <taxon>Chordata</taxon>
        <taxon>Craniata</taxon>
        <taxon>Vertebrata</taxon>
        <taxon>Euteleostomi</taxon>
        <taxon>Actinopterygii</taxon>
        <taxon>Neopterygii</taxon>
        <taxon>Teleostei</taxon>
        <taxon>Neoteleostei</taxon>
        <taxon>Acanthomorphata</taxon>
        <taxon>Pelagiaria</taxon>
        <taxon>Scombriformes</taxon>
        <taxon>Scombridae</taxon>
        <taxon>Scomber</taxon>
    </lineage>
</organism>
<evidence type="ECO:0000256" key="15">
    <source>
        <dbReference type="SAM" id="MobiDB-lite"/>
    </source>
</evidence>
<evidence type="ECO:0000256" key="12">
    <source>
        <dbReference type="ARBA" id="ARBA00023303"/>
    </source>
</evidence>
<protein>
    <recommendedName>
        <fullName evidence="3">Proton-activated chloride channel</fullName>
    </recommendedName>
    <alternativeName>
        <fullName evidence="14">Transmembrane protein 206</fullName>
    </alternativeName>
</protein>
<keyword evidence="8" id="KW-0406">Ion transport</keyword>
<comment type="caution">
    <text evidence="17">The sequence shown here is derived from an EMBL/GenBank/DDBJ whole genome shotgun (WGS) entry which is preliminary data.</text>
</comment>
<keyword evidence="10" id="KW-0869">Chloride channel</keyword>
<evidence type="ECO:0000256" key="8">
    <source>
        <dbReference type="ARBA" id="ARBA00023065"/>
    </source>
</evidence>
<keyword evidence="11" id="KW-0868">Chloride</keyword>
<dbReference type="GO" id="GO:0005886">
    <property type="term" value="C:plasma membrane"/>
    <property type="evidence" value="ECO:0007669"/>
    <property type="project" value="UniProtKB-SubCell"/>
</dbReference>
<dbReference type="PANTHER" id="PTHR16087:SF0">
    <property type="entry name" value="PROTON-ACTIVATED CHLORIDE CHANNEL"/>
    <property type="match status" value="1"/>
</dbReference>
<keyword evidence="9 16" id="KW-0472">Membrane</keyword>
<dbReference type="Proteomes" id="UP001314229">
    <property type="component" value="Unassembled WGS sequence"/>
</dbReference>
<gene>
    <name evidence="17" type="ORF">FSCOSCO3_A029851</name>
</gene>
<sequence length="363" mass="41785">MLRKENSRSYKEFNNDDDDDEEETTRSPGFFEDPIEDLDADDPNGSISKDAEDDSSGRNPPMKFSRACLKNVFTVVLIFVYLVLTAVAAFLAYQTISDFLDKLNHPVMSVTYKEVETFTAPGIALYPGKAKLLSCKHHYHDYIPPLVDPGKPQKGDCITEEVTYIGPFTNETVRKALVVRGPTDVRNKELIFIQFSHNETDEDFSALTYMLFSNFSLLTSSANKSEFMRDCEKNYSTWTFSGGFRTWVKMSLVRTSGKSSESVEFRQESTVVKFNDKRPEAEQANELYFAVFEWRDPYIQEIRLIVTANPWSSLAILCGVFMALFKAANFAKLTVRWIIRMRKRILRNKERELSQVTSEKRQR</sequence>
<keyword evidence="18" id="KW-1185">Reference proteome</keyword>
<name>A0AAV1P2I0_SCOSC</name>
<evidence type="ECO:0000313" key="18">
    <source>
        <dbReference type="Proteomes" id="UP001314229"/>
    </source>
</evidence>
<evidence type="ECO:0000256" key="4">
    <source>
        <dbReference type="ARBA" id="ARBA00022448"/>
    </source>
</evidence>
<evidence type="ECO:0000256" key="7">
    <source>
        <dbReference type="ARBA" id="ARBA00022989"/>
    </source>
</evidence>
<evidence type="ECO:0000256" key="13">
    <source>
        <dbReference type="ARBA" id="ARBA00024167"/>
    </source>
</evidence>
<dbReference type="GO" id="GO:0005254">
    <property type="term" value="F:chloride channel activity"/>
    <property type="evidence" value="ECO:0007669"/>
    <property type="project" value="UniProtKB-KW"/>
</dbReference>
<dbReference type="Pfam" id="PF15122">
    <property type="entry name" value="TMEM206"/>
    <property type="match status" value="1"/>
</dbReference>
<evidence type="ECO:0000256" key="9">
    <source>
        <dbReference type="ARBA" id="ARBA00023136"/>
    </source>
</evidence>
<evidence type="ECO:0000256" key="11">
    <source>
        <dbReference type="ARBA" id="ARBA00023214"/>
    </source>
</evidence>
<comment type="similarity">
    <text evidence="2">Belongs to the proton-activated chloride channel family.</text>
</comment>
<keyword evidence="7 16" id="KW-1133">Transmembrane helix</keyword>
<feature type="region of interest" description="Disordered" evidence="15">
    <location>
        <begin position="1"/>
        <end position="60"/>
    </location>
</feature>
<dbReference type="AlphaFoldDB" id="A0AAV1P2I0"/>
<evidence type="ECO:0000256" key="2">
    <source>
        <dbReference type="ARBA" id="ARBA00009151"/>
    </source>
</evidence>
<proteinExistence type="inferred from homology"/>
<evidence type="ECO:0000256" key="10">
    <source>
        <dbReference type="ARBA" id="ARBA00023173"/>
    </source>
</evidence>
<evidence type="ECO:0000313" key="17">
    <source>
        <dbReference type="EMBL" id="CAK6965743.1"/>
    </source>
</evidence>
<evidence type="ECO:0000256" key="3">
    <source>
        <dbReference type="ARBA" id="ARBA00013993"/>
    </source>
</evidence>
<evidence type="ECO:0000256" key="1">
    <source>
        <dbReference type="ARBA" id="ARBA00004651"/>
    </source>
</evidence>
<dbReference type="GO" id="GO:0034707">
    <property type="term" value="C:chloride channel complex"/>
    <property type="evidence" value="ECO:0007669"/>
    <property type="project" value="UniProtKB-KW"/>
</dbReference>
<feature type="transmembrane region" description="Helical" evidence="16">
    <location>
        <begin position="311"/>
        <end position="339"/>
    </location>
</feature>
<reference evidence="17 18" key="1">
    <citation type="submission" date="2024-01" db="EMBL/GenBank/DDBJ databases">
        <authorList>
            <person name="Alioto T."/>
            <person name="Alioto T."/>
            <person name="Gomez Garrido J."/>
        </authorList>
    </citation>
    <scope>NUCLEOTIDE SEQUENCE [LARGE SCALE GENOMIC DNA]</scope>
</reference>
<feature type="compositionally biased region" description="Basic and acidic residues" evidence="15">
    <location>
        <begin position="1"/>
        <end position="14"/>
    </location>
</feature>
<dbReference type="EMBL" id="CAWUFR010000086">
    <property type="protein sequence ID" value="CAK6965743.1"/>
    <property type="molecule type" value="Genomic_DNA"/>
</dbReference>
<accession>A0AAV1P2I0</accession>
<evidence type="ECO:0000256" key="6">
    <source>
        <dbReference type="ARBA" id="ARBA00022692"/>
    </source>
</evidence>
<dbReference type="InterPro" id="IPR029366">
    <property type="entry name" value="TMEM206"/>
</dbReference>
<keyword evidence="5" id="KW-1003">Cell membrane</keyword>
<evidence type="ECO:0000256" key="5">
    <source>
        <dbReference type="ARBA" id="ARBA00022475"/>
    </source>
</evidence>
<comment type="catalytic activity">
    <reaction evidence="13">
        <text>chloride(in) = chloride(out)</text>
        <dbReference type="Rhea" id="RHEA:29823"/>
        <dbReference type="ChEBI" id="CHEBI:17996"/>
    </reaction>
</comment>
<keyword evidence="6 16" id="KW-0812">Transmembrane</keyword>
<feature type="compositionally biased region" description="Acidic residues" evidence="15">
    <location>
        <begin position="33"/>
        <end position="42"/>
    </location>
</feature>
<evidence type="ECO:0000256" key="14">
    <source>
        <dbReference type="ARBA" id="ARBA00032817"/>
    </source>
</evidence>
<comment type="subcellular location">
    <subcellularLocation>
        <location evidence="1">Cell membrane</location>
        <topology evidence="1">Multi-pass membrane protein</topology>
    </subcellularLocation>
</comment>
<keyword evidence="12" id="KW-0407">Ion channel</keyword>